<reference evidence="1 2" key="1">
    <citation type="submission" date="2017-11" db="EMBL/GenBank/DDBJ databases">
        <title>De novo assembly and phasing of dikaryotic genomes from two isolates of Puccinia coronata f. sp. avenae, the causal agent of oat crown rust.</title>
        <authorList>
            <person name="Miller M.E."/>
            <person name="Zhang Y."/>
            <person name="Omidvar V."/>
            <person name="Sperschneider J."/>
            <person name="Schwessinger B."/>
            <person name="Raley C."/>
            <person name="Palmer J.M."/>
            <person name="Garnica D."/>
            <person name="Upadhyaya N."/>
            <person name="Rathjen J."/>
            <person name="Taylor J.M."/>
            <person name="Park R.F."/>
            <person name="Dodds P.N."/>
            <person name="Hirsch C.D."/>
            <person name="Kianian S.F."/>
            <person name="Figueroa M."/>
        </authorList>
    </citation>
    <scope>NUCLEOTIDE SEQUENCE [LARGE SCALE GENOMIC DNA]</scope>
    <source>
        <strain evidence="1">12SD80</strain>
    </source>
</reference>
<name>A0A2N5UMH6_9BASI</name>
<dbReference type="PANTHER" id="PTHR46564:SF1">
    <property type="entry name" value="TRANSPOSASE"/>
    <property type="match status" value="1"/>
</dbReference>
<accession>A0A2N5UMH6</accession>
<proteinExistence type="predicted"/>
<organism evidence="1 2">
    <name type="scientific">Puccinia coronata f. sp. avenae</name>
    <dbReference type="NCBI Taxonomy" id="200324"/>
    <lineage>
        <taxon>Eukaryota</taxon>
        <taxon>Fungi</taxon>
        <taxon>Dikarya</taxon>
        <taxon>Basidiomycota</taxon>
        <taxon>Pucciniomycotina</taxon>
        <taxon>Pucciniomycetes</taxon>
        <taxon>Pucciniales</taxon>
        <taxon>Pucciniaceae</taxon>
        <taxon>Puccinia</taxon>
    </lineage>
</organism>
<sequence length="95" mass="10822">MGFVKYDRNLKVIAIKMSRRGMTLAEINVTCDVVRNPVLYLPRGWPLAFTTKQHKFVLAALEAEPALYSDKIQSHIVAMTGVQHPLWTILDELKI</sequence>
<comment type="caution">
    <text evidence="1">The sequence shown here is derived from an EMBL/GenBank/DDBJ whole genome shotgun (WGS) entry which is preliminary data.</text>
</comment>
<protein>
    <submittedName>
        <fullName evidence="1">Uncharacterized protein</fullName>
    </submittedName>
</protein>
<gene>
    <name evidence="1" type="ORF">PCASD_11732</name>
</gene>
<dbReference type="EMBL" id="PGCI01000121">
    <property type="protein sequence ID" value="PLW38949.1"/>
    <property type="molecule type" value="Genomic_DNA"/>
</dbReference>
<dbReference type="AlphaFoldDB" id="A0A2N5UMH6"/>
<dbReference type="PANTHER" id="PTHR46564">
    <property type="entry name" value="TRANSPOSASE"/>
    <property type="match status" value="1"/>
</dbReference>
<evidence type="ECO:0000313" key="1">
    <source>
        <dbReference type="EMBL" id="PLW38949.1"/>
    </source>
</evidence>
<evidence type="ECO:0000313" key="2">
    <source>
        <dbReference type="Proteomes" id="UP000235392"/>
    </source>
</evidence>
<dbReference type="Proteomes" id="UP000235392">
    <property type="component" value="Unassembled WGS sequence"/>
</dbReference>